<dbReference type="NCBIfam" id="NF038402">
    <property type="entry name" value="TroA_like"/>
    <property type="match status" value="1"/>
</dbReference>
<protein>
    <recommendedName>
        <fullName evidence="2">Fe/B12 periplasmic-binding domain-containing protein</fullName>
    </recommendedName>
</protein>
<dbReference type="AlphaFoldDB" id="A0A918UHJ3"/>
<comment type="caution">
    <text evidence="3">The sequence shown here is derived from an EMBL/GenBank/DDBJ whole genome shotgun (WGS) entry which is preliminary data.</text>
</comment>
<name>A0A918UHJ3_9SPHN</name>
<reference evidence="3" key="2">
    <citation type="submission" date="2020-09" db="EMBL/GenBank/DDBJ databases">
        <authorList>
            <person name="Sun Q."/>
            <person name="Kim S."/>
        </authorList>
    </citation>
    <scope>NUCLEOTIDE SEQUENCE</scope>
    <source>
        <strain evidence="3">KCTC 32255</strain>
    </source>
</reference>
<dbReference type="InterPro" id="IPR054828">
    <property type="entry name" value="Vit_B12_bind_prot"/>
</dbReference>
<sequence length="284" mass="29667">MIRRAAPLIALLLTGCLPDGQGAAVPGGAPSAARPTIVSLNPCSDAILAGMSVPGQLLAISHYSQEATSTSMDLAAARRLRSTGGTLEEVLALRPDIVVAGSYVSPPLAQGLRDAGIRLVTYPMPATVAQSETQIRDLARLSGNIAYGEQLVGAIEHALKAADRHRGQPPVQALVWEMGGIVAGNDTLIADLLAHAGYANAASARGLAQADYLPLERMLADPPRVIFTIGHAAGEEDRLLRHPVLARLAGVQRIPLDGSLHWCGGPTIPRALARLARLREGLAK</sequence>
<evidence type="ECO:0000313" key="4">
    <source>
        <dbReference type="Proteomes" id="UP000648075"/>
    </source>
</evidence>
<dbReference type="SUPFAM" id="SSF53807">
    <property type="entry name" value="Helical backbone' metal receptor"/>
    <property type="match status" value="1"/>
</dbReference>
<organism evidence="3 4">
    <name type="scientific">Novosphingobium colocasiae</name>
    <dbReference type="NCBI Taxonomy" id="1256513"/>
    <lineage>
        <taxon>Bacteria</taxon>
        <taxon>Pseudomonadati</taxon>
        <taxon>Pseudomonadota</taxon>
        <taxon>Alphaproteobacteria</taxon>
        <taxon>Sphingomonadales</taxon>
        <taxon>Sphingomonadaceae</taxon>
        <taxon>Novosphingobium</taxon>
    </lineage>
</organism>
<keyword evidence="1" id="KW-0732">Signal</keyword>
<gene>
    <name evidence="3" type="ORF">GCM10011614_25860</name>
</gene>
<evidence type="ECO:0000313" key="3">
    <source>
        <dbReference type="EMBL" id="GGZ09711.1"/>
    </source>
</evidence>
<dbReference type="PROSITE" id="PS51257">
    <property type="entry name" value="PROKAR_LIPOPROTEIN"/>
    <property type="match status" value="1"/>
</dbReference>
<keyword evidence="4" id="KW-1185">Reference proteome</keyword>
<dbReference type="PANTHER" id="PTHR30535">
    <property type="entry name" value="VITAMIN B12-BINDING PROTEIN"/>
    <property type="match status" value="1"/>
</dbReference>
<reference evidence="3" key="1">
    <citation type="journal article" date="2014" name="Int. J. Syst. Evol. Microbiol.">
        <title>Complete genome sequence of Corynebacterium casei LMG S-19264T (=DSM 44701T), isolated from a smear-ripened cheese.</title>
        <authorList>
            <consortium name="US DOE Joint Genome Institute (JGI-PGF)"/>
            <person name="Walter F."/>
            <person name="Albersmeier A."/>
            <person name="Kalinowski J."/>
            <person name="Ruckert C."/>
        </authorList>
    </citation>
    <scope>NUCLEOTIDE SEQUENCE</scope>
    <source>
        <strain evidence="3">KCTC 32255</strain>
    </source>
</reference>
<dbReference type="Proteomes" id="UP000648075">
    <property type="component" value="Unassembled WGS sequence"/>
</dbReference>
<dbReference type="Pfam" id="PF01497">
    <property type="entry name" value="Peripla_BP_2"/>
    <property type="match status" value="1"/>
</dbReference>
<evidence type="ECO:0000256" key="1">
    <source>
        <dbReference type="ARBA" id="ARBA00022729"/>
    </source>
</evidence>
<accession>A0A918UHJ3</accession>
<dbReference type="Gene3D" id="3.40.50.1980">
    <property type="entry name" value="Nitrogenase molybdenum iron protein domain"/>
    <property type="match status" value="2"/>
</dbReference>
<evidence type="ECO:0000259" key="2">
    <source>
        <dbReference type="PROSITE" id="PS50983"/>
    </source>
</evidence>
<feature type="domain" description="Fe/B12 periplasmic-binding" evidence="2">
    <location>
        <begin position="36"/>
        <end position="284"/>
    </location>
</feature>
<dbReference type="RefSeq" id="WP_229814128.1">
    <property type="nucleotide sequence ID" value="NZ_BMZA01000010.1"/>
</dbReference>
<dbReference type="PANTHER" id="PTHR30535:SF35">
    <property type="entry name" value="PERIPLASMIC BINDING PROTEIN"/>
    <property type="match status" value="1"/>
</dbReference>
<dbReference type="InterPro" id="IPR050902">
    <property type="entry name" value="ABC_Transporter_SBP"/>
</dbReference>
<dbReference type="EMBL" id="BMZA01000010">
    <property type="protein sequence ID" value="GGZ09711.1"/>
    <property type="molecule type" value="Genomic_DNA"/>
</dbReference>
<dbReference type="PROSITE" id="PS50983">
    <property type="entry name" value="FE_B12_PBP"/>
    <property type="match status" value="1"/>
</dbReference>
<proteinExistence type="predicted"/>
<dbReference type="InterPro" id="IPR002491">
    <property type="entry name" value="ABC_transptr_periplasmic_BD"/>
</dbReference>